<evidence type="ECO:0000256" key="9">
    <source>
        <dbReference type="ARBA" id="ARBA00022833"/>
    </source>
</evidence>
<evidence type="ECO:0000313" key="14">
    <source>
        <dbReference type="EMBL" id="KEH43460.1"/>
    </source>
</evidence>
<evidence type="ECO:0000256" key="10">
    <source>
        <dbReference type="ARBA" id="ARBA00023242"/>
    </source>
</evidence>
<dbReference type="GO" id="GO:0005634">
    <property type="term" value="C:nucleus"/>
    <property type="evidence" value="ECO:0000318"/>
    <property type="project" value="GO_Central"/>
</dbReference>
<dbReference type="InterPro" id="IPR001841">
    <property type="entry name" value="Znf_RING"/>
</dbReference>
<organism evidence="14 16">
    <name type="scientific">Medicago truncatula</name>
    <name type="common">Barrel medic</name>
    <name type="synonym">Medicago tribuloides</name>
    <dbReference type="NCBI Taxonomy" id="3880"/>
    <lineage>
        <taxon>Eukaryota</taxon>
        <taxon>Viridiplantae</taxon>
        <taxon>Streptophyta</taxon>
        <taxon>Embryophyta</taxon>
        <taxon>Tracheophyta</taxon>
        <taxon>Spermatophyta</taxon>
        <taxon>Magnoliopsida</taxon>
        <taxon>eudicotyledons</taxon>
        <taxon>Gunneridae</taxon>
        <taxon>Pentapetalae</taxon>
        <taxon>rosids</taxon>
        <taxon>fabids</taxon>
        <taxon>Fabales</taxon>
        <taxon>Fabaceae</taxon>
        <taxon>Papilionoideae</taxon>
        <taxon>50 kb inversion clade</taxon>
        <taxon>NPAAA clade</taxon>
        <taxon>Hologalegina</taxon>
        <taxon>IRL clade</taxon>
        <taxon>Trifolieae</taxon>
        <taxon>Medicago</taxon>
    </lineage>
</organism>
<dbReference type="SUPFAM" id="SSF57850">
    <property type="entry name" value="RING/U-box"/>
    <property type="match status" value="1"/>
</dbReference>
<evidence type="ECO:0000259" key="12">
    <source>
        <dbReference type="PROSITE" id="PS50089"/>
    </source>
</evidence>
<dbReference type="PANTHER" id="PTHR23328">
    <property type="entry name" value="RING-TYPE DOMAIN-CONTAINING PROTEIN"/>
    <property type="match status" value="1"/>
</dbReference>
<dbReference type="AlphaFoldDB" id="A0A072VZH9"/>
<keyword evidence="10" id="KW-0539">Nucleus</keyword>
<dbReference type="Pfam" id="PF00097">
    <property type="entry name" value="zf-C3HC4"/>
    <property type="match status" value="1"/>
</dbReference>
<dbReference type="GO" id="GO:0006302">
    <property type="term" value="P:double-strand break repair"/>
    <property type="evidence" value="ECO:0000318"/>
    <property type="project" value="GO_Central"/>
</dbReference>
<reference evidence="15" key="3">
    <citation type="submission" date="2015-04" db="UniProtKB">
        <authorList>
            <consortium name="EnsemblPlants"/>
        </authorList>
    </citation>
    <scope>IDENTIFICATION</scope>
    <source>
        <strain evidence="15">cv. Jemalong A17</strain>
    </source>
</reference>
<keyword evidence="5" id="KW-0479">Metal-binding</keyword>
<evidence type="ECO:0000256" key="7">
    <source>
        <dbReference type="ARBA" id="ARBA00022771"/>
    </source>
</evidence>
<dbReference type="InterPro" id="IPR051657">
    <property type="entry name" value="RNF168/RNF169_E3_ubiq-ligase"/>
</dbReference>
<dbReference type="GO" id="GO:0061630">
    <property type="term" value="F:ubiquitin protein ligase activity"/>
    <property type="evidence" value="ECO:0007669"/>
    <property type="project" value="UniProtKB-EC"/>
</dbReference>
<dbReference type="EC" id="2.3.2.27" evidence="3"/>
<keyword evidence="16" id="KW-1185">Reference proteome</keyword>
<reference evidence="14 16" key="2">
    <citation type="journal article" date="2014" name="BMC Genomics">
        <title>An improved genome release (version Mt4.0) for the model legume Medicago truncatula.</title>
        <authorList>
            <person name="Tang H."/>
            <person name="Krishnakumar V."/>
            <person name="Bidwell S."/>
            <person name="Rosen B."/>
            <person name="Chan A."/>
            <person name="Zhou S."/>
            <person name="Gentzbittel L."/>
            <person name="Childs K.L."/>
            <person name="Yandell M."/>
            <person name="Gundlach H."/>
            <person name="Mayer K.F."/>
            <person name="Schwartz D.C."/>
            <person name="Town C.D."/>
        </authorList>
    </citation>
    <scope>GENOME REANNOTATION</scope>
    <source>
        <strain evidence="14">A17</strain>
        <strain evidence="15 16">cv. Jemalong A17</strain>
    </source>
</reference>
<protein>
    <recommendedName>
        <fullName evidence="3">RING-type E3 ubiquitin transferase</fullName>
        <ecNumber evidence="3">2.3.2.27</ecNumber>
    </recommendedName>
</protein>
<evidence type="ECO:0000256" key="2">
    <source>
        <dbReference type="ARBA" id="ARBA00004123"/>
    </source>
</evidence>
<dbReference type="SMART" id="SM00184">
    <property type="entry name" value="RING"/>
    <property type="match status" value="1"/>
</dbReference>
<proteinExistence type="predicted"/>
<evidence type="ECO:0000256" key="11">
    <source>
        <dbReference type="PROSITE-ProRule" id="PRU00175"/>
    </source>
</evidence>
<dbReference type="PROSITE" id="PS00518">
    <property type="entry name" value="ZF_RING_1"/>
    <property type="match status" value="1"/>
</dbReference>
<gene>
    <name evidence="13" type="ordered locus">MTR_1g093975</name>
    <name evidence="14" type="ordered locus">MTR_1g094005</name>
</gene>
<dbReference type="EnsemblPlants" id="KEH43460">
    <property type="protein sequence ID" value="KEH43460"/>
    <property type="gene ID" value="MTR_1g094005"/>
</dbReference>
<dbReference type="GO" id="GO:0035861">
    <property type="term" value="C:site of double-strand break"/>
    <property type="evidence" value="ECO:0000318"/>
    <property type="project" value="GO_Central"/>
</dbReference>
<evidence type="ECO:0000313" key="16">
    <source>
        <dbReference type="Proteomes" id="UP000002051"/>
    </source>
</evidence>
<evidence type="ECO:0000256" key="1">
    <source>
        <dbReference type="ARBA" id="ARBA00000900"/>
    </source>
</evidence>
<evidence type="ECO:0000256" key="5">
    <source>
        <dbReference type="ARBA" id="ARBA00022723"/>
    </source>
</evidence>
<sequence>MSSDLSSAVIPYTDELTEKFSCPICLEIYFEPCTTCCGHSFCKKCLQSSIYMAGQRCPLCKEWISNRFPYSVNIALWDAVQFLFPNEVKSRKAVDASNISKGISRQPSEMPPLDAFLQTFDRVMLAALALGLPWLTYLVLSE</sequence>
<evidence type="ECO:0000256" key="3">
    <source>
        <dbReference type="ARBA" id="ARBA00012483"/>
    </source>
</evidence>
<dbReference type="EnsemblPlants" id="KEH43457">
    <property type="protein sequence ID" value="KEH43457"/>
    <property type="gene ID" value="MTR_1g093975"/>
</dbReference>
<keyword evidence="6" id="KW-0227">DNA damage</keyword>
<dbReference type="STRING" id="3880.A0A072VZH9"/>
<dbReference type="GO" id="GO:0008270">
    <property type="term" value="F:zinc ion binding"/>
    <property type="evidence" value="ECO:0007669"/>
    <property type="project" value="UniProtKB-KW"/>
</dbReference>
<evidence type="ECO:0000256" key="8">
    <source>
        <dbReference type="ARBA" id="ARBA00022786"/>
    </source>
</evidence>
<comment type="catalytic activity">
    <reaction evidence="1">
        <text>S-ubiquitinyl-[E2 ubiquitin-conjugating enzyme]-L-cysteine + [acceptor protein]-L-lysine = [E2 ubiquitin-conjugating enzyme]-L-cysteine + N(6)-ubiquitinyl-[acceptor protein]-L-lysine.</text>
        <dbReference type="EC" id="2.3.2.27"/>
    </reaction>
</comment>
<evidence type="ECO:0000313" key="13">
    <source>
        <dbReference type="EMBL" id="KEH43457.1"/>
    </source>
</evidence>
<evidence type="ECO:0000256" key="6">
    <source>
        <dbReference type="ARBA" id="ARBA00022763"/>
    </source>
</evidence>
<dbReference type="PANTHER" id="PTHR23328:SF0">
    <property type="entry name" value="RING-TYPE DOMAIN-CONTAINING PROTEIN"/>
    <property type="match status" value="1"/>
</dbReference>
<accession>A0A072VZH9</accession>
<evidence type="ECO:0000256" key="4">
    <source>
        <dbReference type="ARBA" id="ARBA00022679"/>
    </source>
</evidence>
<feature type="domain" description="RING-type" evidence="12">
    <location>
        <begin position="22"/>
        <end position="61"/>
    </location>
</feature>
<dbReference type="PROSITE" id="PS50089">
    <property type="entry name" value="ZF_RING_2"/>
    <property type="match status" value="1"/>
</dbReference>
<dbReference type="InterPro" id="IPR017907">
    <property type="entry name" value="Znf_RING_CS"/>
</dbReference>
<name>A0A072VZH9_MEDTR</name>
<comment type="subcellular location">
    <subcellularLocation>
        <location evidence="2">Nucleus</location>
    </subcellularLocation>
</comment>
<dbReference type="InterPro" id="IPR013083">
    <property type="entry name" value="Znf_RING/FYVE/PHD"/>
</dbReference>
<dbReference type="InterPro" id="IPR018957">
    <property type="entry name" value="Znf_C3HC4_RING-type"/>
</dbReference>
<dbReference type="EMBL" id="CM001217">
    <property type="protein sequence ID" value="KEH43460.1"/>
    <property type="molecule type" value="Genomic_DNA"/>
</dbReference>
<dbReference type="GO" id="GO:0031491">
    <property type="term" value="F:nucleosome binding"/>
    <property type="evidence" value="ECO:0000318"/>
    <property type="project" value="GO_Central"/>
</dbReference>
<evidence type="ECO:0000313" key="15">
    <source>
        <dbReference type="EnsemblPlants" id="KEH43457"/>
    </source>
</evidence>
<dbReference type="Proteomes" id="UP000002051">
    <property type="component" value="Unassembled WGS sequence"/>
</dbReference>
<dbReference type="Gene3D" id="3.30.40.10">
    <property type="entry name" value="Zinc/RING finger domain, C3HC4 (zinc finger)"/>
    <property type="match status" value="1"/>
</dbReference>
<keyword evidence="9" id="KW-0862">Zinc</keyword>
<dbReference type="GO" id="GO:0004842">
    <property type="term" value="F:ubiquitin-protein transferase activity"/>
    <property type="evidence" value="ECO:0000318"/>
    <property type="project" value="GO_Central"/>
</dbReference>
<dbReference type="EMBL" id="CM001217">
    <property type="protein sequence ID" value="KEH43457.1"/>
    <property type="molecule type" value="Genomic_DNA"/>
</dbReference>
<reference evidence="14 16" key="1">
    <citation type="journal article" date="2011" name="Nature">
        <title>The Medicago genome provides insight into the evolution of rhizobial symbioses.</title>
        <authorList>
            <person name="Young N.D."/>
            <person name="Debelle F."/>
            <person name="Oldroyd G.E."/>
            <person name="Geurts R."/>
            <person name="Cannon S.B."/>
            <person name="Udvardi M.K."/>
            <person name="Benedito V.A."/>
            <person name="Mayer K.F."/>
            <person name="Gouzy J."/>
            <person name="Schoof H."/>
            <person name="Van de Peer Y."/>
            <person name="Proost S."/>
            <person name="Cook D.R."/>
            <person name="Meyers B.C."/>
            <person name="Spannagl M."/>
            <person name="Cheung F."/>
            <person name="De Mita S."/>
            <person name="Krishnakumar V."/>
            <person name="Gundlach H."/>
            <person name="Zhou S."/>
            <person name="Mudge J."/>
            <person name="Bharti A.K."/>
            <person name="Murray J.D."/>
            <person name="Naoumkina M.A."/>
            <person name="Rosen B."/>
            <person name="Silverstein K.A."/>
            <person name="Tang H."/>
            <person name="Rombauts S."/>
            <person name="Zhao P.X."/>
            <person name="Zhou P."/>
            <person name="Barbe V."/>
            <person name="Bardou P."/>
            <person name="Bechner M."/>
            <person name="Bellec A."/>
            <person name="Berger A."/>
            <person name="Berges H."/>
            <person name="Bidwell S."/>
            <person name="Bisseling T."/>
            <person name="Choisne N."/>
            <person name="Couloux A."/>
            <person name="Denny R."/>
            <person name="Deshpande S."/>
            <person name="Dai X."/>
            <person name="Doyle J.J."/>
            <person name="Dudez A.M."/>
            <person name="Farmer A.D."/>
            <person name="Fouteau S."/>
            <person name="Franken C."/>
            <person name="Gibelin C."/>
            <person name="Gish J."/>
            <person name="Goldstein S."/>
            <person name="Gonzalez A.J."/>
            <person name="Green P.J."/>
            <person name="Hallab A."/>
            <person name="Hartog M."/>
            <person name="Hua A."/>
            <person name="Humphray S.J."/>
            <person name="Jeong D.H."/>
            <person name="Jing Y."/>
            <person name="Jocker A."/>
            <person name="Kenton S.M."/>
            <person name="Kim D.J."/>
            <person name="Klee K."/>
            <person name="Lai H."/>
            <person name="Lang C."/>
            <person name="Lin S."/>
            <person name="Macmil S.L."/>
            <person name="Magdelenat G."/>
            <person name="Matthews L."/>
            <person name="McCorrison J."/>
            <person name="Monaghan E.L."/>
            <person name="Mun J.H."/>
            <person name="Najar F.Z."/>
            <person name="Nicholson C."/>
            <person name="Noirot C."/>
            <person name="O'Bleness M."/>
            <person name="Paule C.R."/>
            <person name="Poulain J."/>
            <person name="Prion F."/>
            <person name="Qin B."/>
            <person name="Qu C."/>
            <person name="Retzel E.F."/>
            <person name="Riddle C."/>
            <person name="Sallet E."/>
            <person name="Samain S."/>
            <person name="Samson N."/>
            <person name="Sanders I."/>
            <person name="Saurat O."/>
            <person name="Scarpelli C."/>
            <person name="Schiex T."/>
            <person name="Segurens B."/>
            <person name="Severin A.J."/>
            <person name="Sherrier D.J."/>
            <person name="Shi R."/>
            <person name="Sims S."/>
            <person name="Singer S.R."/>
            <person name="Sinharoy S."/>
            <person name="Sterck L."/>
            <person name="Viollet A."/>
            <person name="Wang B.B."/>
            <person name="Wang K."/>
            <person name="Wang M."/>
            <person name="Wang X."/>
            <person name="Warfsmann J."/>
            <person name="Weissenbach J."/>
            <person name="White D.D."/>
            <person name="White J.D."/>
            <person name="Wiley G.B."/>
            <person name="Wincker P."/>
            <person name="Xing Y."/>
            <person name="Yang L."/>
            <person name="Yao Z."/>
            <person name="Ying F."/>
            <person name="Zhai J."/>
            <person name="Zhou L."/>
            <person name="Zuber A."/>
            <person name="Denarie J."/>
            <person name="Dixon R.A."/>
            <person name="May G.D."/>
            <person name="Schwartz D.C."/>
            <person name="Rogers J."/>
            <person name="Quetier F."/>
            <person name="Town C.D."/>
            <person name="Roe B.A."/>
        </authorList>
    </citation>
    <scope>NUCLEOTIDE SEQUENCE [LARGE SCALE GENOMIC DNA]</scope>
    <source>
        <strain evidence="14">A17</strain>
        <strain evidence="15 16">cv. Jemalong A17</strain>
    </source>
</reference>
<keyword evidence="7 11" id="KW-0863">Zinc-finger</keyword>
<keyword evidence="4" id="KW-0808">Transferase</keyword>
<keyword evidence="8" id="KW-0833">Ubl conjugation pathway</keyword>
<dbReference type="HOGENOM" id="CLU_1818693_0_0_1"/>